<evidence type="ECO:0000313" key="9">
    <source>
        <dbReference type="Proteomes" id="UP000249377"/>
    </source>
</evidence>
<protein>
    <recommendedName>
        <fullName evidence="7">FHA domain-containing protein</fullName>
    </recommendedName>
</protein>
<feature type="transmembrane region" description="Helical" evidence="6">
    <location>
        <begin position="486"/>
        <end position="504"/>
    </location>
</feature>
<feature type="transmembrane region" description="Helical" evidence="6">
    <location>
        <begin position="395"/>
        <end position="413"/>
    </location>
</feature>
<evidence type="ECO:0000256" key="2">
    <source>
        <dbReference type="ARBA" id="ARBA00022692"/>
    </source>
</evidence>
<feature type="transmembrane region" description="Helical" evidence="6">
    <location>
        <begin position="12"/>
        <end position="34"/>
    </location>
</feature>
<evidence type="ECO:0000313" key="8">
    <source>
        <dbReference type="EMBL" id="RAQ22639.1"/>
    </source>
</evidence>
<feature type="transmembrane region" description="Helical" evidence="6">
    <location>
        <begin position="214"/>
        <end position="236"/>
    </location>
</feature>
<dbReference type="RefSeq" id="WP_112333380.1">
    <property type="nucleotide sequence ID" value="NZ_JADPHD010000002.1"/>
</dbReference>
<dbReference type="PANTHER" id="PTHR30474">
    <property type="entry name" value="CELL CYCLE PROTEIN"/>
    <property type="match status" value="1"/>
</dbReference>
<feature type="transmembrane region" description="Helical" evidence="6">
    <location>
        <begin position="153"/>
        <end position="172"/>
    </location>
</feature>
<dbReference type="InterPro" id="IPR000253">
    <property type="entry name" value="FHA_dom"/>
</dbReference>
<keyword evidence="2 6" id="KW-0812">Transmembrane</keyword>
<feature type="transmembrane region" description="Helical" evidence="6">
    <location>
        <begin position="550"/>
        <end position="572"/>
    </location>
</feature>
<proteinExistence type="predicted"/>
<reference evidence="8 9" key="1">
    <citation type="submission" date="2018-06" db="EMBL/GenBank/DDBJ databases">
        <title>Noncontiguous genome sequence of Ruminococcaceae bacterium ASD2818.</title>
        <authorList>
            <person name="Chaplin A.V."/>
            <person name="Sokolova S.R."/>
            <person name="Kochetkova T.O."/>
            <person name="Goltsov A.Y."/>
            <person name="Trofimov D.Y."/>
            <person name="Efimov B.A."/>
        </authorList>
    </citation>
    <scope>NUCLEOTIDE SEQUENCE [LARGE SCALE GENOMIC DNA]</scope>
    <source>
        <strain evidence="8 9">ASD2818</strain>
    </source>
</reference>
<feature type="transmembrane region" description="Helical" evidence="6">
    <location>
        <begin position="289"/>
        <end position="306"/>
    </location>
</feature>
<sequence length="587" mass="63689">MDSPAVQGVITGVLFILRIITPLLSLVVVARCFLSFKAGQRKEEPVIVLEDVVSKTRIPVLYWENSLGRSKSCDIVLPDNTASRDHAVLMRRESGWVVTDTDSKSGTRINGKKVTKDAPVFPGDVLNMGSTSLMLKRVTDAPIRTPKRRVRRAANPTGLLLLTTFIHLLLLVQSCFSGGQFSALPVLPFVLVTVIEWGMFFYSTRGLNHVSFELETIGFLLSGIGIMLLSGTRAALPEGAEAPGPMDIFNFSLMKTTYMQVITLLLGVLIFCFLIWFMNDLERVMKFRTFIAIGAILLFAANLALARGNASHGAGNWIYIGPISIQPSEFIKIAFVFVGASTLDRLQTARNLTGFILFSAACLGCLFLMNDFGTACIFFVTFLLVAFMRSGSVRTVALAIAAAVLGLFLILTFRPHVVSRFEGWRHVWEYTNDSQGYQQTRVLSYGSSGGLFGVGLGEGALAGGKSGKPVFAATSDLVFGMAWEELGLLMAVIIVAAIALLVFYARSDATKSRSTFYSISACSAAGLLLFQTCLNIFGATDVLPLTGVTLPFISAGGSSMAAVWGLLAFIKASDERTYAARRSKKNR</sequence>
<dbReference type="PANTHER" id="PTHR30474:SF3">
    <property type="entry name" value="PEPTIDOGLYCAN GLYCOSYLTRANSFERASE RODA"/>
    <property type="match status" value="1"/>
</dbReference>
<feature type="transmembrane region" description="Helical" evidence="6">
    <location>
        <begin position="184"/>
        <end position="202"/>
    </location>
</feature>
<dbReference type="SMART" id="SM00240">
    <property type="entry name" value="FHA"/>
    <property type="match status" value="1"/>
</dbReference>
<dbReference type="Pfam" id="PF00498">
    <property type="entry name" value="FHA"/>
    <property type="match status" value="1"/>
</dbReference>
<feature type="transmembrane region" description="Helical" evidence="6">
    <location>
        <begin position="516"/>
        <end position="538"/>
    </location>
</feature>
<organism evidence="8 9">
    <name type="scientific">Hydrogeniiclostridium mannosilyticum</name>
    <dbReference type="NCBI Taxonomy" id="2764322"/>
    <lineage>
        <taxon>Bacteria</taxon>
        <taxon>Bacillati</taxon>
        <taxon>Bacillota</taxon>
        <taxon>Clostridia</taxon>
        <taxon>Eubacteriales</taxon>
        <taxon>Acutalibacteraceae</taxon>
        <taxon>Hydrogeniiclostridium</taxon>
    </lineage>
</organism>
<keyword evidence="3" id="KW-0133">Cell shape</keyword>
<dbReference type="GO" id="GO:0032153">
    <property type="term" value="C:cell division site"/>
    <property type="evidence" value="ECO:0007669"/>
    <property type="project" value="TreeGrafter"/>
</dbReference>
<dbReference type="GO" id="GO:0051301">
    <property type="term" value="P:cell division"/>
    <property type="evidence" value="ECO:0007669"/>
    <property type="project" value="InterPro"/>
</dbReference>
<name>A0A328UCN4_9FIRM</name>
<feature type="domain" description="FHA" evidence="7">
    <location>
        <begin position="65"/>
        <end position="114"/>
    </location>
</feature>
<dbReference type="SUPFAM" id="SSF49879">
    <property type="entry name" value="SMAD/FHA domain"/>
    <property type="match status" value="1"/>
</dbReference>
<evidence type="ECO:0000259" key="7">
    <source>
        <dbReference type="PROSITE" id="PS50006"/>
    </source>
</evidence>
<evidence type="ECO:0000256" key="3">
    <source>
        <dbReference type="ARBA" id="ARBA00022960"/>
    </source>
</evidence>
<comment type="caution">
    <text evidence="8">The sequence shown here is derived from an EMBL/GenBank/DDBJ whole genome shotgun (WGS) entry which is preliminary data.</text>
</comment>
<dbReference type="CDD" id="cd00060">
    <property type="entry name" value="FHA"/>
    <property type="match status" value="1"/>
</dbReference>
<dbReference type="Pfam" id="PF01098">
    <property type="entry name" value="FTSW_RODA_SPOVE"/>
    <property type="match status" value="1"/>
</dbReference>
<dbReference type="PROSITE" id="PS50006">
    <property type="entry name" value="FHA_DOMAIN"/>
    <property type="match status" value="1"/>
</dbReference>
<dbReference type="EMBL" id="QLYR01000010">
    <property type="protein sequence ID" value="RAQ22639.1"/>
    <property type="molecule type" value="Genomic_DNA"/>
</dbReference>
<dbReference type="GO" id="GO:0008360">
    <property type="term" value="P:regulation of cell shape"/>
    <property type="evidence" value="ECO:0007669"/>
    <property type="project" value="UniProtKB-KW"/>
</dbReference>
<accession>A0A328UCN4</accession>
<feature type="transmembrane region" description="Helical" evidence="6">
    <location>
        <begin position="256"/>
        <end position="277"/>
    </location>
</feature>
<feature type="transmembrane region" description="Helical" evidence="6">
    <location>
        <begin position="355"/>
        <end position="388"/>
    </location>
</feature>
<dbReference type="AlphaFoldDB" id="A0A328UCN4"/>
<dbReference type="InterPro" id="IPR008984">
    <property type="entry name" value="SMAD_FHA_dom_sf"/>
</dbReference>
<dbReference type="InterPro" id="IPR001182">
    <property type="entry name" value="FtsW/RodA"/>
</dbReference>
<dbReference type="GO" id="GO:0015648">
    <property type="term" value="F:lipid-linked peptidoglycan transporter activity"/>
    <property type="evidence" value="ECO:0007669"/>
    <property type="project" value="TreeGrafter"/>
</dbReference>
<dbReference type="Proteomes" id="UP000249377">
    <property type="component" value="Unassembled WGS sequence"/>
</dbReference>
<dbReference type="GO" id="GO:0005886">
    <property type="term" value="C:plasma membrane"/>
    <property type="evidence" value="ECO:0007669"/>
    <property type="project" value="TreeGrafter"/>
</dbReference>
<evidence type="ECO:0000256" key="1">
    <source>
        <dbReference type="ARBA" id="ARBA00004141"/>
    </source>
</evidence>
<evidence type="ECO:0000256" key="5">
    <source>
        <dbReference type="ARBA" id="ARBA00023136"/>
    </source>
</evidence>
<keyword evidence="5 6" id="KW-0472">Membrane</keyword>
<keyword evidence="4 6" id="KW-1133">Transmembrane helix</keyword>
<evidence type="ECO:0000256" key="6">
    <source>
        <dbReference type="SAM" id="Phobius"/>
    </source>
</evidence>
<evidence type="ECO:0000256" key="4">
    <source>
        <dbReference type="ARBA" id="ARBA00022989"/>
    </source>
</evidence>
<dbReference type="Gene3D" id="2.60.200.20">
    <property type="match status" value="1"/>
</dbReference>
<gene>
    <name evidence="8" type="ORF">DPQ25_11785</name>
</gene>
<keyword evidence="9" id="KW-1185">Reference proteome</keyword>
<comment type="subcellular location">
    <subcellularLocation>
        <location evidence="1">Membrane</location>
        <topology evidence="1">Multi-pass membrane protein</topology>
    </subcellularLocation>
</comment>